<feature type="region of interest" description="Disordered" evidence="1">
    <location>
        <begin position="462"/>
        <end position="497"/>
    </location>
</feature>
<gene>
    <name evidence="2" type="ORF">ACOC_LOCUS9131</name>
</gene>
<accession>A0A158PJS7</accession>
<feature type="compositionally biased region" description="Basic and acidic residues" evidence="1">
    <location>
        <begin position="277"/>
        <end position="287"/>
    </location>
</feature>
<evidence type="ECO:0000313" key="2">
    <source>
        <dbReference type="EMBL" id="VDM60716.1"/>
    </source>
</evidence>
<dbReference type="EMBL" id="UYYA01004252">
    <property type="protein sequence ID" value="VDM60716.1"/>
    <property type="molecule type" value="Genomic_DNA"/>
</dbReference>
<reference evidence="2 3" key="2">
    <citation type="submission" date="2018-11" db="EMBL/GenBank/DDBJ databases">
        <authorList>
            <consortium name="Pathogen Informatics"/>
        </authorList>
    </citation>
    <scope>NUCLEOTIDE SEQUENCE [LARGE SCALE GENOMIC DNA]</scope>
    <source>
        <strain evidence="2 3">Costa Rica</strain>
    </source>
</reference>
<proteinExistence type="predicted"/>
<reference evidence="4" key="1">
    <citation type="submission" date="2016-04" db="UniProtKB">
        <authorList>
            <consortium name="WormBaseParasite"/>
        </authorList>
    </citation>
    <scope>IDENTIFICATION</scope>
</reference>
<sequence>MDESSLKFRPIPCDISKSLYERILRGSQKVRAREGQKNAAKAEELSRPENVYRMKVACNFLMELIDRERHSQDKDSVSWQSIQKRYEHMVSEVDRRDEDLMNKYKCFGLDFTERTLNSEVVKKLTCRSSITKALNQAVFYGIHYDNSSNVLMVGLNENARLYSEEELKKAAEACETSSSPNAAKSVYGRPSTPNQSSLVVPRSGEHPQNVRDNSMGTHMFQRECHEDSMPEVLESSARAPSAPKAGLSNRTFAQPKYSNGTAHHRSAFGVSKAASTSEERESNWEKSYDDGVQHMASSSHHATKMNELYDRERNAGFHREFVHRSSNEQYQEEQRSRRYYDYAEGRFDPNLSNNSRTGDDSRAYLYQTCNPYAIEMDNSDKKILQYKPCSVFDKCLDEETVINHENFRRSFGSGANVEKNVCNISNEMKGSEFANMSSTSDSKYKQRTGLHKSDRCYSEELVQRSQRSFRNSSPYEVRTNSGSSTCQSGQNDTLRESTLSSEESVCLRMIRDFAYVYRNPTTHGFRTLENVVNLLPRKSVDYWIPLIQSHLPEVEIGAFHNAIPDYSSHEGAGYGWK</sequence>
<feature type="region of interest" description="Disordered" evidence="1">
    <location>
        <begin position="173"/>
        <end position="213"/>
    </location>
</feature>
<evidence type="ECO:0000313" key="3">
    <source>
        <dbReference type="Proteomes" id="UP000267027"/>
    </source>
</evidence>
<dbReference type="WBParaSite" id="ACOC_0000913001-mRNA-1">
    <property type="protein sequence ID" value="ACOC_0000913001-mRNA-1"/>
    <property type="gene ID" value="ACOC_0000913001"/>
</dbReference>
<dbReference type="Proteomes" id="UP000267027">
    <property type="component" value="Unassembled WGS sequence"/>
</dbReference>
<feature type="compositionally biased region" description="Polar residues" evidence="1">
    <location>
        <begin position="463"/>
        <end position="492"/>
    </location>
</feature>
<feature type="region of interest" description="Disordered" evidence="1">
    <location>
        <begin position="228"/>
        <end position="287"/>
    </location>
</feature>
<feature type="compositionally biased region" description="Polar residues" evidence="1">
    <location>
        <begin position="248"/>
        <end position="261"/>
    </location>
</feature>
<dbReference type="AlphaFoldDB" id="A0A158PJS7"/>
<name>A0A158PJS7_ANGCS</name>
<evidence type="ECO:0000313" key="4">
    <source>
        <dbReference type="WBParaSite" id="ACOC_0000913001-mRNA-1"/>
    </source>
</evidence>
<keyword evidence="3" id="KW-1185">Reference proteome</keyword>
<evidence type="ECO:0000256" key="1">
    <source>
        <dbReference type="SAM" id="MobiDB-lite"/>
    </source>
</evidence>
<protein>
    <submittedName>
        <fullName evidence="4">PHD-type domain-containing protein</fullName>
    </submittedName>
</protein>
<dbReference type="OrthoDB" id="5841962at2759"/>
<organism evidence="4">
    <name type="scientific">Angiostrongylus costaricensis</name>
    <name type="common">Nematode worm</name>
    <dbReference type="NCBI Taxonomy" id="334426"/>
    <lineage>
        <taxon>Eukaryota</taxon>
        <taxon>Metazoa</taxon>
        <taxon>Ecdysozoa</taxon>
        <taxon>Nematoda</taxon>
        <taxon>Chromadorea</taxon>
        <taxon>Rhabditida</taxon>
        <taxon>Rhabditina</taxon>
        <taxon>Rhabditomorpha</taxon>
        <taxon>Strongyloidea</taxon>
        <taxon>Metastrongylidae</taxon>
        <taxon>Angiostrongylus</taxon>
    </lineage>
</organism>